<feature type="compositionally biased region" description="Basic and acidic residues" evidence="1">
    <location>
        <begin position="269"/>
        <end position="282"/>
    </location>
</feature>
<proteinExistence type="predicted"/>
<dbReference type="PANTHER" id="PTHR33067">
    <property type="entry name" value="RNA-DIRECTED DNA POLYMERASE-RELATED"/>
    <property type="match status" value="1"/>
</dbReference>
<protein>
    <recommendedName>
        <fullName evidence="4">Retrotransposon gag protein</fullName>
    </recommendedName>
</protein>
<feature type="region of interest" description="Disordered" evidence="1">
    <location>
        <begin position="132"/>
        <end position="167"/>
    </location>
</feature>
<dbReference type="PANTHER" id="PTHR33067:SF32">
    <property type="entry name" value="ASPARTIC PEPTIDASE DDI1-TYPE DOMAIN-CONTAINING PROTEIN"/>
    <property type="match status" value="1"/>
</dbReference>
<dbReference type="EMBL" id="JBBPBM010000017">
    <property type="protein sequence ID" value="KAK8556220.1"/>
    <property type="molecule type" value="Genomic_DNA"/>
</dbReference>
<evidence type="ECO:0008006" key="4">
    <source>
        <dbReference type="Google" id="ProtNLM"/>
    </source>
</evidence>
<reference evidence="2 3" key="1">
    <citation type="journal article" date="2024" name="G3 (Bethesda)">
        <title>Genome assembly of Hibiscus sabdariffa L. provides insights into metabolisms of medicinal natural products.</title>
        <authorList>
            <person name="Kim T."/>
        </authorList>
    </citation>
    <scope>NUCLEOTIDE SEQUENCE [LARGE SCALE GENOMIC DNA]</scope>
    <source>
        <strain evidence="2">TK-2024</strain>
        <tissue evidence="2">Old leaves</tissue>
    </source>
</reference>
<organism evidence="2 3">
    <name type="scientific">Hibiscus sabdariffa</name>
    <name type="common">roselle</name>
    <dbReference type="NCBI Taxonomy" id="183260"/>
    <lineage>
        <taxon>Eukaryota</taxon>
        <taxon>Viridiplantae</taxon>
        <taxon>Streptophyta</taxon>
        <taxon>Embryophyta</taxon>
        <taxon>Tracheophyta</taxon>
        <taxon>Spermatophyta</taxon>
        <taxon>Magnoliopsida</taxon>
        <taxon>eudicotyledons</taxon>
        <taxon>Gunneridae</taxon>
        <taxon>Pentapetalae</taxon>
        <taxon>rosids</taxon>
        <taxon>malvids</taxon>
        <taxon>Malvales</taxon>
        <taxon>Malvaceae</taxon>
        <taxon>Malvoideae</taxon>
        <taxon>Hibiscus</taxon>
    </lineage>
</organism>
<comment type="caution">
    <text evidence="2">The sequence shown here is derived from an EMBL/GenBank/DDBJ whole genome shotgun (WGS) entry which is preliminary data.</text>
</comment>
<accession>A0ABR2E9J6</accession>
<feature type="compositionally biased region" description="Low complexity" evidence="1">
    <location>
        <begin position="142"/>
        <end position="167"/>
    </location>
</feature>
<sequence>MMLDASANGTLLDKSPREGLEILEKLALNGYQHPTTRRGTMRRGTTQLDSSDAILAQISNLTNIVKNMQKQPTIQEAKAVDLFCEICGNNHDTSECGQHPESSYYVGNFNRNAMTNTYNPSWKKHPNFSWQNQNNTLNPSTSNQQGYQSQLRQNQQLNQPRQEYQQPSNYSILENTLSTFMTQTSAYMARTDQFIQKTDSFMDRTEMRMQNQEAALKSLENQCKAISTRSAKVLNPPIENRRGEATAAKSKAARDTDIPTLAETPASACKDHIDPPESKEAETNSATPQPRKDTTEEQRPPPPFPQRLRKQKQEYQYKKFFDILKQVHVNLPLVEALQQMPNYAKFLKDMVSRKTRIGEFETAAATEACLAMMHNKVPAKKTDPGSFTIPCFIGNNYTCKALCDPGASINLMPKSVFQKLGIGEAKPTTVMLQLPDRSYVQPEGKIEDILVQVEKFIFPADFLILDCEADEHAPIILGRPFLATSRTKIDFEKGELALHVDREQVKIKVFKVQGQQNNEEDNNAITEPREKRTQTSKPYLGAHTERDKGVVTLRDTWKTLKHPLPKTYPPGSKTQQPEHVTTTLLLKRRSGKNKASSSMTEQRTMAWKPSYTEGYSTWAGSAWAKKRPKQISARYENSMLTMLLETTPSTLEVEESQPTPPSSILSLICPTTCRASTSLLEPLKRRISTTSRINYACLEPNGTQQARIQRPSAARVTCPRPNSRTLL</sequence>
<name>A0ABR2E9J6_9ROSI</name>
<feature type="compositionally biased region" description="Basic and acidic residues" evidence="1">
    <location>
        <begin position="290"/>
        <end position="299"/>
    </location>
</feature>
<dbReference type="InterPro" id="IPR021109">
    <property type="entry name" value="Peptidase_aspartic_dom_sf"/>
</dbReference>
<feature type="region of interest" description="Disordered" evidence="1">
    <location>
        <begin position="228"/>
        <end position="311"/>
    </location>
</feature>
<feature type="compositionally biased region" description="Polar residues" evidence="1">
    <location>
        <begin position="132"/>
        <end position="141"/>
    </location>
</feature>
<evidence type="ECO:0000313" key="3">
    <source>
        <dbReference type="Proteomes" id="UP001472677"/>
    </source>
</evidence>
<keyword evidence="3" id="KW-1185">Reference proteome</keyword>
<dbReference type="Proteomes" id="UP001472677">
    <property type="component" value="Unassembled WGS sequence"/>
</dbReference>
<dbReference type="SUPFAM" id="SSF50630">
    <property type="entry name" value="Acid proteases"/>
    <property type="match status" value="1"/>
</dbReference>
<gene>
    <name evidence="2" type="ORF">V6N12_002631</name>
</gene>
<dbReference type="Gene3D" id="2.40.70.10">
    <property type="entry name" value="Acid Proteases"/>
    <property type="match status" value="1"/>
</dbReference>
<dbReference type="CDD" id="cd00303">
    <property type="entry name" value="retropepsin_like"/>
    <property type="match status" value="1"/>
</dbReference>
<evidence type="ECO:0000313" key="2">
    <source>
        <dbReference type="EMBL" id="KAK8556220.1"/>
    </source>
</evidence>
<feature type="region of interest" description="Disordered" evidence="1">
    <location>
        <begin position="517"/>
        <end position="536"/>
    </location>
</feature>
<evidence type="ECO:0000256" key="1">
    <source>
        <dbReference type="SAM" id="MobiDB-lite"/>
    </source>
</evidence>